<keyword evidence="3" id="KW-0272">Extracellular matrix</keyword>
<protein>
    <recommendedName>
        <fullName evidence="7">Cyclase family protein</fullName>
    </recommendedName>
</protein>
<evidence type="ECO:0008006" key="7">
    <source>
        <dbReference type="Google" id="ProtNLM"/>
    </source>
</evidence>
<dbReference type="SUPFAM" id="SSF102198">
    <property type="entry name" value="Putative cyclase"/>
    <property type="match status" value="2"/>
</dbReference>
<feature type="chain" id="PRO_5025422364" description="Cyclase family protein" evidence="4">
    <location>
        <begin position="22"/>
        <end position="358"/>
    </location>
</feature>
<comment type="subcellular location">
    <subcellularLocation>
        <location evidence="1">Secreted</location>
        <location evidence="1">Extracellular space</location>
        <location evidence="1">Extracellular matrix</location>
    </subcellularLocation>
</comment>
<comment type="caution">
    <text evidence="5">The sequence shown here is derived from an EMBL/GenBank/DDBJ whole genome shotgun (WGS) entry which is preliminary data.</text>
</comment>
<dbReference type="InterPro" id="IPR037175">
    <property type="entry name" value="KFase_sf"/>
</dbReference>
<dbReference type="GO" id="GO:0004061">
    <property type="term" value="F:arylformamidase activity"/>
    <property type="evidence" value="ECO:0007669"/>
    <property type="project" value="InterPro"/>
</dbReference>
<dbReference type="Gene3D" id="3.50.30.50">
    <property type="entry name" value="Putative cyclase"/>
    <property type="match status" value="2"/>
</dbReference>
<evidence type="ECO:0000313" key="6">
    <source>
        <dbReference type="Proteomes" id="UP000467840"/>
    </source>
</evidence>
<gene>
    <name evidence="5" type="ORF">GH714_014283</name>
</gene>
<dbReference type="InterPro" id="IPR007325">
    <property type="entry name" value="KFase/CYL"/>
</dbReference>
<evidence type="ECO:0000256" key="1">
    <source>
        <dbReference type="ARBA" id="ARBA00004498"/>
    </source>
</evidence>
<proteinExistence type="inferred from homology"/>
<sequence>MRGVQLLFLLQLCTSCVLTLAVPRVPVPKRREVYGNGRIFDITHRVNAKMPTWGSRDGLGQFVWLVASMKNGSLVNASEMKLSAHTGTHIDAPSHNYEEYYEAGFDIDTLDLEVLNDNTQRILRLQSKITKSKTMIQRHYFLLLLLFTLLHSITASSSNAAYPTVDDDCSCGASSTDDDLLLFPERNEVYGNGRIIDISHRYVSDMPSWNSEEGIGMFIRLFESLKNGSIANFSGFKLSVHSGTHVDAPGHVYDHYYDAGFDVDTLDLEVLNGNKLRTQCCWSSTVIVPRESNITAEVMKSLEIPKGVRRVLFRTLNTDRKLMFKKEFDTSYVGFLEDGAKWLVENTDIKFVGEFSTP</sequence>
<keyword evidence="4" id="KW-0732">Signal</keyword>
<feature type="signal peptide" evidence="4">
    <location>
        <begin position="1"/>
        <end position="21"/>
    </location>
</feature>
<evidence type="ECO:0000313" key="5">
    <source>
        <dbReference type="EMBL" id="KAF2294651.1"/>
    </source>
</evidence>
<dbReference type="PANTHER" id="PTHR31118">
    <property type="entry name" value="CYCLASE-LIKE PROTEIN 2"/>
    <property type="match status" value="1"/>
</dbReference>
<name>A0A6A6L013_HEVBR</name>
<organism evidence="5 6">
    <name type="scientific">Hevea brasiliensis</name>
    <name type="common">Para rubber tree</name>
    <name type="synonym">Siphonia brasiliensis</name>
    <dbReference type="NCBI Taxonomy" id="3981"/>
    <lineage>
        <taxon>Eukaryota</taxon>
        <taxon>Viridiplantae</taxon>
        <taxon>Streptophyta</taxon>
        <taxon>Embryophyta</taxon>
        <taxon>Tracheophyta</taxon>
        <taxon>Spermatophyta</taxon>
        <taxon>Magnoliopsida</taxon>
        <taxon>eudicotyledons</taxon>
        <taxon>Gunneridae</taxon>
        <taxon>Pentapetalae</taxon>
        <taxon>rosids</taxon>
        <taxon>fabids</taxon>
        <taxon>Malpighiales</taxon>
        <taxon>Euphorbiaceae</taxon>
        <taxon>Crotonoideae</taxon>
        <taxon>Micrandreae</taxon>
        <taxon>Hevea</taxon>
    </lineage>
</organism>
<reference evidence="5 6" key="1">
    <citation type="journal article" date="2020" name="Mol. Plant">
        <title>The Chromosome-Based Rubber Tree Genome Provides New Insights into Spurge Genome Evolution and Rubber Biosynthesis.</title>
        <authorList>
            <person name="Liu J."/>
            <person name="Shi C."/>
            <person name="Shi C.C."/>
            <person name="Li W."/>
            <person name="Zhang Q.J."/>
            <person name="Zhang Y."/>
            <person name="Li K."/>
            <person name="Lu H.F."/>
            <person name="Shi C."/>
            <person name="Zhu S.T."/>
            <person name="Xiao Z.Y."/>
            <person name="Nan H."/>
            <person name="Yue Y."/>
            <person name="Zhu X.G."/>
            <person name="Wu Y."/>
            <person name="Hong X.N."/>
            <person name="Fan G.Y."/>
            <person name="Tong Y."/>
            <person name="Zhang D."/>
            <person name="Mao C.L."/>
            <person name="Liu Y.L."/>
            <person name="Hao S.J."/>
            <person name="Liu W.Q."/>
            <person name="Lv M.Q."/>
            <person name="Zhang H.B."/>
            <person name="Liu Y."/>
            <person name="Hu-Tang G.R."/>
            <person name="Wang J.P."/>
            <person name="Wang J.H."/>
            <person name="Sun Y.H."/>
            <person name="Ni S.B."/>
            <person name="Chen W.B."/>
            <person name="Zhang X.C."/>
            <person name="Jiao Y.N."/>
            <person name="Eichler E.E."/>
            <person name="Li G.H."/>
            <person name="Liu X."/>
            <person name="Gao L.Z."/>
        </authorList>
    </citation>
    <scope>NUCLEOTIDE SEQUENCE [LARGE SCALE GENOMIC DNA]</scope>
    <source>
        <strain evidence="6">cv. GT1</strain>
        <tissue evidence="5">Leaf</tissue>
    </source>
</reference>
<dbReference type="PANTHER" id="PTHR31118:SF12">
    <property type="entry name" value="CYCLASE-LIKE PROTEIN 2"/>
    <property type="match status" value="1"/>
</dbReference>
<keyword evidence="6" id="KW-1185">Reference proteome</keyword>
<comment type="similarity">
    <text evidence="2">Belongs to the Cyclase 1 superfamily.</text>
</comment>
<evidence type="ECO:0000256" key="2">
    <source>
        <dbReference type="ARBA" id="ARBA00007865"/>
    </source>
</evidence>
<dbReference type="Proteomes" id="UP000467840">
    <property type="component" value="Chromosome 7"/>
</dbReference>
<evidence type="ECO:0000256" key="4">
    <source>
        <dbReference type="SAM" id="SignalP"/>
    </source>
</evidence>
<dbReference type="AlphaFoldDB" id="A0A6A6L013"/>
<dbReference type="GO" id="GO:0019441">
    <property type="term" value="P:L-tryptophan catabolic process to kynurenine"/>
    <property type="evidence" value="ECO:0007669"/>
    <property type="project" value="InterPro"/>
</dbReference>
<dbReference type="EMBL" id="JAAGAX010000013">
    <property type="protein sequence ID" value="KAF2294651.1"/>
    <property type="molecule type" value="Genomic_DNA"/>
</dbReference>
<dbReference type="Pfam" id="PF04199">
    <property type="entry name" value="Cyclase"/>
    <property type="match status" value="2"/>
</dbReference>
<accession>A0A6A6L013</accession>
<keyword evidence="3" id="KW-0964">Secreted</keyword>
<evidence type="ECO:0000256" key="3">
    <source>
        <dbReference type="ARBA" id="ARBA00022530"/>
    </source>
</evidence>